<dbReference type="InterPro" id="IPR012291">
    <property type="entry name" value="CBM2_carb-bd_dom_sf"/>
</dbReference>
<keyword evidence="2" id="KW-0326">Glycosidase</keyword>
<dbReference type="GO" id="GO:0030247">
    <property type="term" value="F:polysaccharide binding"/>
    <property type="evidence" value="ECO:0007669"/>
    <property type="project" value="UniProtKB-UniRule"/>
</dbReference>
<dbReference type="Pfam" id="PF05345">
    <property type="entry name" value="He_PIG"/>
    <property type="match status" value="2"/>
</dbReference>
<dbReference type="InterPro" id="IPR018366">
    <property type="entry name" value="CBM2_CS"/>
</dbReference>
<dbReference type="Proteomes" id="UP000677913">
    <property type="component" value="Unassembled WGS sequence"/>
</dbReference>
<keyword evidence="3" id="KW-0119">Carbohydrate metabolism</keyword>
<dbReference type="InterPro" id="IPR015919">
    <property type="entry name" value="Cadherin-like_sf"/>
</dbReference>
<dbReference type="SUPFAM" id="SSF49384">
    <property type="entry name" value="Carbohydrate-binding domain"/>
    <property type="match status" value="1"/>
</dbReference>
<dbReference type="InterPro" id="IPR001919">
    <property type="entry name" value="CBD2"/>
</dbReference>
<keyword evidence="6" id="KW-1185">Reference proteome</keyword>
<reference evidence="5" key="1">
    <citation type="submission" date="2021-04" db="EMBL/GenBank/DDBJ databases">
        <title>Genome based classification of Actinospica acidithermotolerans sp. nov., an actinobacterium isolated from an Indonesian hot spring.</title>
        <authorList>
            <person name="Kusuma A.B."/>
            <person name="Putra K.E."/>
            <person name="Nafisah S."/>
            <person name="Loh J."/>
            <person name="Nouioui I."/>
            <person name="Goodfellow M."/>
        </authorList>
    </citation>
    <scope>NUCLEOTIDE SEQUENCE</scope>
    <source>
        <strain evidence="5">DSM 45618</strain>
    </source>
</reference>
<evidence type="ECO:0000256" key="1">
    <source>
        <dbReference type="ARBA" id="ARBA00022801"/>
    </source>
</evidence>
<dbReference type="RefSeq" id="WP_211471845.1">
    <property type="nucleotide sequence ID" value="NZ_JAGSXH010000170.1"/>
</dbReference>
<feature type="domain" description="CBM2" evidence="4">
    <location>
        <begin position="255"/>
        <end position="362"/>
    </location>
</feature>
<dbReference type="InterPro" id="IPR006644">
    <property type="entry name" value="Cadg"/>
</dbReference>
<dbReference type="Pfam" id="PF00553">
    <property type="entry name" value="CBM_2"/>
    <property type="match status" value="1"/>
</dbReference>
<evidence type="ECO:0000259" key="4">
    <source>
        <dbReference type="PROSITE" id="PS51173"/>
    </source>
</evidence>
<dbReference type="Gene3D" id="2.60.40.290">
    <property type="match status" value="1"/>
</dbReference>
<evidence type="ECO:0000313" key="6">
    <source>
        <dbReference type="Proteomes" id="UP000677913"/>
    </source>
</evidence>
<dbReference type="PROSITE" id="PS00561">
    <property type="entry name" value="CBM2_A"/>
    <property type="match status" value="1"/>
</dbReference>
<evidence type="ECO:0000313" key="5">
    <source>
        <dbReference type="EMBL" id="MBS2966606.1"/>
    </source>
</evidence>
<proteinExistence type="predicted"/>
<dbReference type="InterPro" id="IPR008965">
    <property type="entry name" value="CBM2/CBM3_carb-bd_dom_sf"/>
</dbReference>
<dbReference type="InterPro" id="IPR013783">
    <property type="entry name" value="Ig-like_fold"/>
</dbReference>
<dbReference type="SUPFAM" id="SSF49313">
    <property type="entry name" value="Cadherin-like"/>
    <property type="match status" value="2"/>
</dbReference>
<dbReference type="EMBL" id="JAGSXH010000170">
    <property type="protein sequence ID" value="MBS2966606.1"/>
    <property type="molecule type" value="Genomic_DNA"/>
</dbReference>
<protein>
    <submittedName>
        <fullName evidence="5">Cellulose binding domain-containing protein</fullName>
    </submittedName>
</protein>
<name>A0A8J8BFY2_9ACTN</name>
<keyword evidence="3" id="KW-0624">Polysaccharide degradation</keyword>
<evidence type="ECO:0000256" key="3">
    <source>
        <dbReference type="ARBA" id="ARBA00023326"/>
    </source>
</evidence>
<organism evidence="5 6">
    <name type="scientific">Actinocrinis puniceicyclus</name>
    <dbReference type="NCBI Taxonomy" id="977794"/>
    <lineage>
        <taxon>Bacteria</taxon>
        <taxon>Bacillati</taxon>
        <taxon>Actinomycetota</taxon>
        <taxon>Actinomycetes</taxon>
        <taxon>Catenulisporales</taxon>
        <taxon>Actinospicaceae</taxon>
        <taxon>Actinocrinis</taxon>
    </lineage>
</organism>
<comment type="caution">
    <text evidence="5">The sequence shown here is derived from an EMBL/GenBank/DDBJ whole genome shotgun (WGS) entry which is preliminary data.</text>
</comment>
<dbReference type="Gene3D" id="2.60.40.10">
    <property type="entry name" value="Immunoglobulins"/>
    <property type="match status" value="2"/>
</dbReference>
<accession>A0A8J8BFY2</accession>
<dbReference type="GO" id="GO:0000272">
    <property type="term" value="P:polysaccharide catabolic process"/>
    <property type="evidence" value="ECO:0007669"/>
    <property type="project" value="UniProtKB-KW"/>
</dbReference>
<keyword evidence="1" id="KW-0378">Hydrolase</keyword>
<sequence length="362" mass="35689">VVQDSGVWAFTNANSNNNTDDNAFNYNWYNGGATQVATGSPHYNTLTGNTQVSGTNWPTAAQQVINQSGRRAMANTVTVTNPGAQSGTVGTAVSGLQIQAADSGSGQSLTYSASGLPAGLSISSSGLISGTPTVSGTFNVTVTAKDGTGASGSASFTWTIGAGSSGNTVTVTNPGAQSGTVGTAISGVQVQAADSGSGQSLTYSASGLPAGLSISSSGLISGTPTASGTFNVTVTATDSTSASGSASFTWTIGTGSTGGGTCQVSYVKNEWGGGFTANVTVTNTGTSTVNGWTVTWSFPGDQKVTNAWNANVTQSGSAVTATNMSYNPAIAPGGNVQFGFQGTWAGNDTSPSAFTLNGHACS</sequence>
<evidence type="ECO:0000256" key="2">
    <source>
        <dbReference type="ARBA" id="ARBA00023295"/>
    </source>
</evidence>
<dbReference type="GO" id="GO:0005509">
    <property type="term" value="F:calcium ion binding"/>
    <property type="evidence" value="ECO:0007669"/>
    <property type="project" value="InterPro"/>
</dbReference>
<feature type="non-terminal residue" evidence="5">
    <location>
        <position position="1"/>
    </location>
</feature>
<dbReference type="GO" id="GO:0016020">
    <property type="term" value="C:membrane"/>
    <property type="evidence" value="ECO:0007669"/>
    <property type="project" value="InterPro"/>
</dbReference>
<dbReference type="PROSITE" id="PS51173">
    <property type="entry name" value="CBM2"/>
    <property type="match status" value="1"/>
</dbReference>
<gene>
    <name evidence="5" type="ORF">KGA66_26445</name>
</gene>
<dbReference type="SMART" id="SM00637">
    <property type="entry name" value="CBD_II"/>
    <property type="match status" value="1"/>
</dbReference>
<dbReference type="GO" id="GO:0004553">
    <property type="term" value="F:hydrolase activity, hydrolyzing O-glycosyl compounds"/>
    <property type="evidence" value="ECO:0007669"/>
    <property type="project" value="InterPro"/>
</dbReference>
<dbReference type="AlphaFoldDB" id="A0A8J8BFY2"/>
<dbReference type="SMART" id="SM00736">
    <property type="entry name" value="CADG"/>
    <property type="match status" value="2"/>
</dbReference>